<comment type="caution">
    <text evidence="1">The sequence shown here is derived from an EMBL/GenBank/DDBJ whole genome shotgun (WGS) entry which is preliminary data.</text>
</comment>
<evidence type="ECO:0000313" key="1">
    <source>
        <dbReference type="EMBL" id="GBQ66867.1"/>
    </source>
</evidence>
<reference evidence="1" key="1">
    <citation type="submission" date="2013-04" db="EMBL/GenBank/DDBJ databases">
        <title>The genome sequencing project of 58 acetic acid bacteria.</title>
        <authorList>
            <person name="Okamoto-Kainuma A."/>
            <person name="Ishikawa M."/>
            <person name="Umino S."/>
            <person name="Koizumi Y."/>
            <person name="Shiwa Y."/>
            <person name="Yoshikawa H."/>
            <person name="Matsutani M."/>
            <person name="Matsushita K."/>
        </authorList>
    </citation>
    <scope>NUCLEOTIDE SEQUENCE</scope>
    <source>
        <strain evidence="1">NRIC 0521</strain>
    </source>
</reference>
<gene>
    <name evidence="1" type="ORF">AA0521_0853</name>
</gene>
<proteinExistence type="predicted"/>
<dbReference type="Proteomes" id="UP001061452">
    <property type="component" value="Unassembled WGS sequence"/>
</dbReference>
<organism evidence="1 2">
    <name type="scientific">Komagataeibacter intermedius NRIC 0521</name>
    <dbReference type="NCBI Taxonomy" id="1307934"/>
    <lineage>
        <taxon>Bacteria</taxon>
        <taxon>Pseudomonadati</taxon>
        <taxon>Pseudomonadota</taxon>
        <taxon>Alphaproteobacteria</taxon>
        <taxon>Acetobacterales</taxon>
        <taxon>Acetobacteraceae</taxon>
        <taxon>Komagataeibacter</taxon>
    </lineage>
</organism>
<accession>A0ABQ0PFZ5</accession>
<sequence length="59" mass="6067">MGAAKLEPAPVISAACAITGSAVANRAHVSIRAGKYIILMFSDMKKTDVSGYVSDMGGH</sequence>
<dbReference type="EMBL" id="BAQJ01000022">
    <property type="protein sequence ID" value="GBQ66867.1"/>
    <property type="molecule type" value="Genomic_DNA"/>
</dbReference>
<name>A0ABQ0PFZ5_9PROT</name>
<evidence type="ECO:0000313" key="2">
    <source>
        <dbReference type="Proteomes" id="UP001061452"/>
    </source>
</evidence>
<keyword evidence="2" id="KW-1185">Reference proteome</keyword>
<protein>
    <submittedName>
        <fullName evidence="1">Uncharacterized protein</fullName>
    </submittedName>
</protein>